<reference evidence="1 2" key="1">
    <citation type="submission" date="2017-04" db="EMBL/GenBank/DDBJ databases">
        <title>Draft genome sequence of Tuber borchii Vittad., a whitish edible truffle.</title>
        <authorList>
            <consortium name="DOE Joint Genome Institute"/>
            <person name="Murat C."/>
            <person name="Kuo A."/>
            <person name="Barry K.W."/>
            <person name="Clum A."/>
            <person name="Dockter R.B."/>
            <person name="Fauchery L."/>
            <person name="Iotti M."/>
            <person name="Kohler A."/>
            <person name="Labutti K."/>
            <person name="Lindquist E.A."/>
            <person name="Lipzen A."/>
            <person name="Ohm R.A."/>
            <person name="Wang M."/>
            <person name="Grigoriev I.V."/>
            <person name="Zambonelli A."/>
            <person name="Martin F.M."/>
        </authorList>
    </citation>
    <scope>NUCLEOTIDE SEQUENCE [LARGE SCALE GENOMIC DNA]</scope>
    <source>
        <strain evidence="1 2">Tbo3840</strain>
    </source>
</reference>
<evidence type="ECO:0000313" key="1">
    <source>
        <dbReference type="EMBL" id="PUU73749.1"/>
    </source>
</evidence>
<organism evidence="1 2">
    <name type="scientific">Tuber borchii</name>
    <name type="common">White truffle</name>
    <dbReference type="NCBI Taxonomy" id="42251"/>
    <lineage>
        <taxon>Eukaryota</taxon>
        <taxon>Fungi</taxon>
        <taxon>Dikarya</taxon>
        <taxon>Ascomycota</taxon>
        <taxon>Pezizomycotina</taxon>
        <taxon>Pezizomycetes</taxon>
        <taxon>Pezizales</taxon>
        <taxon>Tuberaceae</taxon>
        <taxon>Tuber</taxon>
    </lineage>
</organism>
<evidence type="ECO:0000313" key="2">
    <source>
        <dbReference type="Proteomes" id="UP000244722"/>
    </source>
</evidence>
<dbReference type="EMBL" id="NESQ01000348">
    <property type="protein sequence ID" value="PUU73749.1"/>
    <property type="molecule type" value="Genomic_DNA"/>
</dbReference>
<gene>
    <name evidence="1" type="ORF">B9Z19DRAFT_1068731</name>
</gene>
<accession>A0A2T6ZE47</accession>
<dbReference type="Proteomes" id="UP000244722">
    <property type="component" value="Unassembled WGS sequence"/>
</dbReference>
<proteinExistence type="predicted"/>
<sequence>MSTANILGYFRKHPRLLVIAGGGLGLLYNERTTAHAMRNDMSVMMDATYEKLGESLVSKMDVIISGIKLERTGTPPTSLASSQTMILATSSEHSTKQSSVSKI</sequence>
<dbReference type="AlphaFoldDB" id="A0A2T6ZE47"/>
<name>A0A2T6ZE47_TUBBO</name>
<comment type="caution">
    <text evidence="1">The sequence shown here is derived from an EMBL/GenBank/DDBJ whole genome shotgun (WGS) entry which is preliminary data.</text>
</comment>
<keyword evidence="2" id="KW-1185">Reference proteome</keyword>
<protein>
    <submittedName>
        <fullName evidence="1">Uncharacterized protein</fullName>
    </submittedName>
</protein>